<dbReference type="PANTHER" id="PTHR11177:SF402">
    <property type="entry name" value="CHITINASE"/>
    <property type="match status" value="1"/>
</dbReference>
<dbReference type="OrthoDB" id="73875at2759"/>
<dbReference type="SUPFAM" id="SSF54556">
    <property type="entry name" value="Chitinase insertion domain"/>
    <property type="match status" value="1"/>
</dbReference>
<name>A0A0P7BH63_9HYPO</name>
<feature type="disulfide bond" evidence="4">
    <location>
        <begin position="40"/>
        <end position="54"/>
    </location>
</feature>
<evidence type="ECO:0000256" key="3">
    <source>
        <dbReference type="ARBA" id="ARBA00022669"/>
    </source>
</evidence>
<feature type="region of interest" description="Disordered" evidence="5">
    <location>
        <begin position="511"/>
        <end position="548"/>
    </location>
</feature>
<dbReference type="InterPro" id="IPR017853">
    <property type="entry name" value="GH"/>
</dbReference>
<dbReference type="Gene3D" id="3.30.60.10">
    <property type="entry name" value="Endochitinase-like"/>
    <property type="match status" value="3"/>
</dbReference>
<evidence type="ECO:0000256" key="4">
    <source>
        <dbReference type="PROSITE-ProRule" id="PRU00261"/>
    </source>
</evidence>
<feature type="chain" id="PRO_5006135844" description="chitinase" evidence="6">
    <location>
        <begin position="27"/>
        <end position="1341"/>
    </location>
</feature>
<feature type="signal peptide" evidence="6">
    <location>
        <begin position="1"/>
        <end position="26"/>
    </location>
</feature>
<dbReference type="SUPFAM" id="SSF51445">
    <property type="entry name" value="(Trans)glycosidases"/>
    <property type="match status" value="1"/>
</dbReference>
<dbReference type="Proteomes" id="UP000050424">
    <property type="component" value="Unassembled WGS sequence"/>
</dbReference>
<dbReference type="PROSITE" id="PS51910">
    <property type="entry name" value="GH18_2"/>
    <property type="match status" value="1"/>
</dbReference>
<dbReference type="InterPro" id="IPR029070">
    <property type="entry name" value="Chitinase_insertion_sf"/>
</dbReference>
<dbReference type="SMART" id="SM00636">
    <property type="entry name" value="Glyco_18"/>
    <property type="match status" value="1"/>
</dbReference>
<keyword evidence="6" id="KW-0732">Signal</keyword>
<dbReference type="InterPro" id="IPR011583">
    <property type="entry name" value="Chitinase_II/V-like_cat"/>
</dbReference>
<dbReference type="SUPFAM" id="SSF57016">
    <property type="entry name" value="Plant lectins/antimicrobial peptides"/>
    <property type="match status" value="2"/>
</dbReference>
<dbReference type="InterPro" id="IPR001002">
    <property type="entry name" value="Chitin-bd_1"/>
</dbReference>
<dbReference type="PROSITE" id="PS00026">
    <property type="entry name" value="CHIT_BIND_I_1"/>
    <property type="match status" value="1"/>
</dbReference>
<keyword evidence="3 4" id="KW-0147">Chitin-binding</keyword>
<dbReference type="STRING" id="78410.A0A0P7BH63"/>
<dbReference type="EMBL" id="LKCW01000103">
    <property type="protein sequence ID" value="KPM39565.1"/>
    <property type="molecule type" value="Genomic_DNA"/>
</dbReference>
<dbReference type="InterPro" id="IPR001223">
    <property type="entry name" value="Glyco_hydro18_cat"/>
</dbReference>
<sequence length="1341" mass="149542">MAPPRGTLSRLFFFLTITLFTRGGLSQSRCSKSNLCATGCCSKDGFCGTTDAYCGEGCQSTCDFKLGCDVNNPCQDGSCCNESGFCGFGPDYCAPNICVDNCDAKSECNPGFGSQWAKTDDCPLNACCSEVGYCGITQEFCGDRKFSKPTCSKEYPINRVIGYYEGDAAQRSCDRFPPGDIPSGVYTHVNFAYAVLDPNTFWIMQAFKGDSKTYNQLAQLRRYNPGLKVFISVGGWAFNDGPNNDTFSKMVASEANQRSFITSLISFMNTYDFDGVDIDWRYPGASVRGGSADDVDNLVGFARNLQMALRTNGERSGFSMTVPAVYSYLQYYDLQSLSKYVGWFNVLSFDLHGAFNSPDSWIDNRLNSHTNLTEISNVMDLIWRSSVPPSKVVMGLAFYSRTFTASDRKCVSKGCLFDSAGELGGCSGEIGLVSNAAIARLMASPNSRSTLDKEAAVQVVAYRDQWITYDDKAALKLKADFARSQCMGGVMVWAVSHDTKNGTFSKSLKTVIGSETSSNRTSQSKRDDGDAGSGDNPSPEVDTDLSDTIPRDQCRWTNCGQECPSEWQHVRRRDPYYTKVGERMWDDTGCQDESRRFCCPPGPEPWCQWLFHNRGNCNPECPSNSGVEVGSTGTACGNGLSQLACCQTDSKEDGNPIDGMKIWNHCRWKGKEPNCGLQGSEEDACSEMGDDMHPLISASRGSGSTQCYNKGGFLGLFKKPAPQTYCCFQDSSAERWEQCFWNNDALDDGNCRAGCPSPYIKVALDDKSDECKSGSRAYCCRAKVTTVPHDDEEAKDYRRELMKSWVENPVCPVADSSVESRSLKSTPTDPDEPTTAGEARKRDVRLSDVAFVEQAASTVLSDAVVLVDEDWNDLMTNRWTLTTTDSLREIYWMSDGVKKLVKENIWDAADSVLCQMNHWNDFIRRNGSARRMTCPAEPLREFMPANFWTKPYDGNPGEDTDAEDDTVALERRAGGYGDSRDFQRALQGVNWDTTSDPYYQGDRLAQHNGDNDLYMMWFDPDDCTNAELRLNEPSNPNNRHGEHPIEEQTLPNFFMWLANGQLPAVQRLSPDRRLNRAALNTLAPNGLGREIVTNYLDTNFGMWQAQGNTESVVRQMWNQIGSRTNTENMVNAEDTLNLIKARVWGLRAVIGLDRWDLIRNNIGTYYTSMAGTLVHYTFGVFQYLNHANIQLRMRRQNQELVRILQSFSGPYMDQVEADTGTRPDDPHLDQHWRNFMNQHYGRMVDHARAHLEVRIDRLNELWNNRAVQLMGSYLNQGTAGDATGDIQEAFNVIALLDDLRSRINAAVLLPPDFWSVGPSDDSDPDWEPDDHSGGDSDGSDP</sequence>
<dbReference type="Gene3D" id="3.10.50.10">
    <property type="match status" value="1"/>
</dbReference>
<dbReference type="InterPro" id="IPR050314">
    <property type="entry name" value="Glycosyl_Hydrlase_18"/>
</dbReference>
<protein>
    <recommendedName>
        <fullName evidence="2">chitinase</fullName>
        <ecNumber evidence="2">3.2.1.14</ecNumber>
    </recommendedName>
</protein>
<dbReference type="Gene3D" id="3.20.20.80">
    <property type="entry name" value="Glycosidases"/>
    <property type="match status" value="1"/>
</dbReference>
<reference evidence="9 10" key="1">
    <citation type="submission" date="2015-09" db="EMBL/GenBank/DDBJ databases">
        <title>Draft genome of a European isolate of the apple canker pathogen Neonectria ditissima.</title>
        <authorList>
            <person name="Gomez-Cortecero A."/>
            <person name="Harrison R.J."/>
            <person name="Armitage A.D."/>
        </authorList>
    </citation>
    <scope>NUCLEOTIDE SEQUENCE [LARGE SCALE GENOMIC DNA]</scope>
    <source>
        <strain evidence="9 10">R09/05</strain>
    </source>
</reference>
<feature type="region of interest" description="Disordered" evidence="5">
    <location>
        <begin position="1313"/>
        <end position="1341"/>
    </location>
</feature>
<dbReference type="EC" id="3.2.1.14" evidence="2"/>
<organism evidence="9 10">
    <name type="scientific">Neonectria ditissima</name>
    <dbReference type="NCBI Taxonomy" id="78410"/>
    <lineage>
        <taxon>Eukaryota</taxon>
        <taxon>Fungi</taxon>
        <taxon>Dikarya</taxon>
        <taxon>Ascomycota</taxon>
        <taxon>Pezizomycotina</taxon>
        <taxon>Sordariomycetes</taxon>
        <taxon>Hypocreomycetidae</taxon>
        <taxon>Hypocreales</taxon>
        <taxon>Nectriaceae</taxon>
        <taxon>Neonectria</taxon>
    </lineage>
</organism>
<dbReference type="GO" id="GO:0008843">
    <property type="term" value="F:endochitinase activity"/>
    <property type="evidence" value="ECO:0007669"/>
    <property type="project" value="UniProtKB-EC"/>
</dbReference>
<feature type="disulfide bond" evidence="4">
    <location>
        <begin position="58"/>
        <end position="62"/>
    </location>
</feature>
<accession>A0A0P7BH63</accession>
<dbReference type="CDD" id="cd00035">
    <property type="entry name" value="ChtBD1"/>
    <property type="match status" value="2"/>
</dbReference>
<evidence type="ECO:0000313" key="10">
    <source>
        <dbReference type="Proteomes" id="UP000050424"/>
    </source>
</evidence>
<dbReference type="PANTHER" id="PTHR11177">
    <property type="entry name" value="CHITINASE"/>
    <property type="match status" value="1"/>
</dbReference>
<keyword evidence="10" id="KW-1185">Reference proteome</keyword>
<evidence type="ECO:0000259" key="8">
    <source>
        <dbReference type="PROSITE" id="PS51910"/>
    </source>
</evidence>
<dbReference type="GO" id="GO:0005975">
    <property type="term" value="P:carbohydrate metabolic process"/>
    <property type="evidence" value="ECO:0007669"/>
    <property type="project" value="InterPro"/>
</dbReference>
<dbReference type="Pfam" id="PF00187">
    <property type="entry name" value="Chitin_bind_1"/>
    <property type="match status" value="1"/>
</dbReference>
<dbReference type="InterPro" id="IPR036861">
    <property type="entry name" value="Endochitinase-like_sf"/>
</dbReference>
<dbReference type="Pfam" id="PF00704">
    <property type="entry name" value="Glyco_hydro_18"/>
    <property type="match status" value="1"/>
</dbReference>
<feature type="domain" description="Chitin-binding type-1" evidence="7">
    <location>
        <begin position="105"/>
        <end position="153"/>
    </location>
</feature>
<evidence type="ECO:0000256" key="1">
    <source>
        <dbReference type="ARBA" id="ARBA00008682"/>
    </source>
</evidence>
<dbReference type="SMART" id="SM00270">
    <property type="entry name" value="ChtBD1"/>
    <property type="match status" value="3"/>
</dbReference>
<feature type="disulfide bond" evidence="4">
    <location>
        <begin position="122"/>
        <end position="134"/>
    </location>
</feature>
<evidence type="ECO:0000256" key="5">
    <source>
        <dbReference type="SAM" id="MobiDB-lite"/>
    </source>
</evidence>
<dbReference type="GO" id="GO:0008061">
    <property type="term" value="F:chitin binding"/>
    <property type="evidence" value="ECO:0007669"/>
    <property type="project" value="UniProtKB-UniRule"/>
</dbReference>
<feature type="disulfide bond" evidence="4">
    <location>
        <begin position="127"/>
        <end position="141"/>
    </location>
</feature>
<feature type="compositionally biased region" description="Polar residues" evidence="5">
    <location>
        <begin position="817"/>
        <end position="828"/>
    </location>
</feature>
<evidence type="ECO:0000256" key="2">
    <source>
        <dbReference type="ARBA" id="ARBA00012729"/>
    </source>
</evidence>
<feature type="region of interest" description="Disordered" evidence="5">
    <location>
        <begin position="816"/>
        <end position="840"/>
    </location>
</feature>
<evidence type="ECO:0000259" key="7">
    <source>
        <dbReference type="PROSITE" id="PS50941"/>
    </source>
</evidence>
<dbReference type="PROSITE" id="PS50941">
    <property type="entry name" value="CHIT_BIND_I_2"/>
    <property type="match status" value="2"/>
</dbReference>
<evidence type="ECO:0000313" key="9">
    <source>
        <dbReference type="EMBL" id="KPM39565.1"/>
    </source>
</evidence>
<dbReference type="InterPro" id="IPR018371">
    <property type="entry name" value="Chitin-binding_1_CS"/>
</dbReference>
<feature type="domain" description="Chitin-binding type-1" evidence="7">
    <location>
        <begin position="27"/>
        <end position="64"/>
    </location>
</feature>
<proteinExistence type="inferred from homology"/>
<evidence type="ECO:0000256" key="6">
    <source>
        <dbReference type="SAM" id="SignalP"/>
    </source>
</evidence>
<keyword evidence="4" id="KW-1015">Disulfide bond</keyword>
<comment type="caution">
    <text evidence="9">The sequence shown here is derived from an EMBL/GenBank/DDBJ whole genome shotgun (WGS) entry which is preliminary data.</text>
</comment>
<gene>
    <name evidence="9" type="ORF">AK830_g6993</name>
</gene>
<feature type="compositionally biased region" description="Polar residues" evidence="5">
    <location>
        <begin position="511"/>
        <end position="522"/>
    </location>
</feature>
<comment type="caution">
    <text evidence="4">Lacks conserved residue(s) required for the propagation of feature annotation.</text>
</comment>
<comment type="similarity">
    <text evidence="1">Belongs to the glycosyl hydrolase 18 family. Chitinase class V subfamily.</text>
</comment>
<feature type="domain" description="GH18" evidence="8">
    <location>
        <begin position="158"/>
        <end position="515"/>
    </location>
</feature>